<dbReference type="RefSeq" id="WP_138635801.1">
    <property type="nucleotide sequence ID" value="NZ_JBIATF010000016.1"/>
</dbReference>
<gene>
    <name evidence="1" type="ORF">ETD96_08780</name>
</gene>
<organism evidence="1 2">
    <name type="scientific">Actinomadura geliboluensis</name>
    <dbReference type="NCBI Taxonomy" id="882440"/>
    <lineage>
        <taxon>Bacteria</taxon>
        <taxon>Bacillati</taxon>
        <taxon>Actinomycetota</taxon>
        <taxon>Actinomycetes</taxon>
        <taxon>Streptosporangiales</taxon>
        <taxon>Thermomonosporaceae</taxon>
        <taxon>Actinomadura</taxon>
    </lineage>
</organism>
<reference evidence="1 2" key="1">
    <citation type="submission" date="2019-05" db="EMBL/GenBank/DDBJ databases">
        <title>Draft genome sequence of Actinomadura geliboluensis A8036.</title>
        <authorList>
            <person name="Saricaoglu S."/>
            <person name="Isik K."/>
        </authorList>
    </citation>
    <scope>NUCLEOTIDE SEQUENCE [LARGE SCALE GENOMIC DNA]</scope>
    <source>
        <strain evidence="1 2">A8036</strain>
    </source>
</reference>
<evidence type="ECO:0000313" key="1">
    <source>
        <dbReference type="EMBL" id="TMR40844.1"/>
    </source>
</evidence>
<dbReference type="AlphaFoldDB" id="A0A5S4H7W4"/>
<proteinExistence type="predicted"/>
<accession>A0A5S4H7W4</accession>
<evidence type="ECO:0000313" key="2">
    <source>
        <dbReference type="Proteomes" id="UP000305238"/>
    </source>
</evidence>
<dbReference type="NCBIfam" id="NF040618">
    <property type="entry name" value="PPA1309_fam"/>
    <property type="match status" value="1"/>
</dbReference>
<dbReference type="InterPro" id="IPR047681">
    <property type="entry name" value="PPA1309-like"/>
</dbReference>
<dbReference type="OrthoDB" id="3266223at2"/>
<keyword evidence="2" id="KW-1185">Reference proteome</keyword>
<protein>
    <submittedName>
        <fullName evidence="1">Uncharacterized protein</fullName>
    </submittedName>
</protein>
<comment type="caution">
    <text evidence="1">The sequence shown here is derived from an EMBL/GenBank/DDBJ whole genome shotgun (WGS) entry which is preliminary data.</text>
</comment>
<dbReference type="Proteomes" id="UP000305238">
    <property type="component" value="Unassembled WGS sequence"/>
</dbReference>
<name>A0A5S4H7W4_9ACTN</name>
<sequence>MSHLETAVLDLERHSAEKGWDSAPSLYALVRSAELRRAEPGLADQLPADADALVPIEQEGLPEESSVEDALAGIVWPDTVDGCVLVIERVVLPPGVEDDIPDDAAEAAAFVGNHPAREEVRMVVGVLRDGARHAAVRMRSHDSEDAVLRGPDLVPGLPDVLAATFDPDDPGASRPE</sequence>
<dbReference type="EMBL" id="VCKZ01000041">
    <property type="protein sequence ID" value="TMR40844.1"/>
    <property type="molecule type" value="Genomic_DNA"/>
</dbReference>